<accession>A0A5B7D018</accession>
<comment type="caution">
    <text evidence="6">The sequence shown here is derived from an EMBL/GenBank/DDBJ whole genome shotgun (WGS) entry which is preliminary data.</text>
</comment>
<protein>
    <submittedName>
        <fullName evidence="6">Cell cycle checkpoint protein RAD1</fullName>
    </submittedName>
</protein>
<name>A0A5B7D018_PORTR</name>
<evidence type="ECO:0000256" key="2">
    <source>
        <dbReference type="ARBA" id="ARBA00010991"/>
    </source>
</evidence>
<comment type="similarity">
    <text evidence="2">Belongs to the rad1 family.</text>
</comment>
<evidence type="ECO:0000256" key="5">
    <source>
        <dbReference type="ARBA" id="ARBA00023242"/>
    </source>
</evidence>
<dbReference type="GO" id="GO:0000077">
    <property type="term" value="P:DNA damage checkpoint signaling"/>
    <property type="evidence" value="ECO:0007669"/>
    <property type="project" value="InterPro"/>
</dbReference>
<gene>
    <name evidence="6" type="primary">Rad1</name>
    <name evidence="6" type="ORF">E2C01_008161</name>
</gene>
<keyword evidence="7" id="KW-1185">Reference proteome</keyword>
<dbReference type="OrthoDB" id="337581at2759"/>
<dbReference type="PANTHER" id="PTHR10870">
    <property type="entry name" value="CELL CYCLE CHECKPOINT PROTEIN RAD1"/>
    <property type="match status" value="1"/>
</dbReference>
<dbReference type="PRINTS" id="PR01245">
    <property type="entry name" value="RAD1REC1"/>
</dbReference>
<keyword evidence="4" id="KW-0234">DNA repair</keyword>
<dbReference type="SUPFAM" id="SSF55979">
    <property type="entry name" value="DNA clamp"/>
    <property type="match status" value="1"/>
</dbReference>
<dbReference type="PANTHER" id="PTHR10870:SF0">
    <property type="entry name" value="CELL CYCLE CHECKPOINT PROTEIN RAD1"/>
    <property type="match status" value="1"/>
</dbReference>
<dbReference type="AlphaFoldDB" id="A0A5B7D018"/>
<organism evidence="6 7">
    <name type="scientific">Portunus trituberculatus</name>
    <name type="common">Swimming crab</name>
    <name type="synonym">Neptunus trituberculatus</name>
    <dbReference type="NCBI Taxonomy" id="210409"/>
    <lineage>
        <taxon>Eukaryota</taxon>
        <taxon>Metazoa</taxon>
        <taxon>Ecdysozoa</taxon>
        <taxon>Arthropoda</taxon>
        <taxon>Crustacea</taxon>
        <taxon>Multicrustacea</taxon>
        <taxon>Malacostraca</taxon>
        <taxon>Eumalacostraca</taxon>
        <taxon>Eucarida</taxon>
        <taxon>Decapoda</taxon>
        <taxon>Pleocyemata</taxon>
        <taxon>Brachyura</taxon>
        <taxon>Eubrachyura</taxon>
        <taxon>Portunoidea</taxon>
        <taxon>Portunidae</taxon>
        <taxon>Portuninae</taxon>
        <taxon>Portunus</taxon>
    </lineage>
</organism>
<dbReference type="EMBL" id="VSRR010000422">
    <property type="protein sequence ID" value="MPC15372.1"/>
    <property type="molecule type" value="Genomic_DNA"/>
</dbReference>
<sequence>MAMSTSAMQANVVLSPSGIKVTVENVKCAQANAFIETDLFQEYEIEEEMVIFKLNLTSWIECLNIFGGGSAGAASPSLKMVYRGHGYPLTEISMESELVEHFECKQTLKQRYRMSLIKPSIKPLTAALKVSVRMDARGFLCLQFMIRTESHHICFIEYFIA</sequence>
<dbReference type="InterPro" id="IPR003021">
    <property type="entry name" value="Rad1_Rec1_Rad17"/>
</dbReference>
<proteinExistence type="inferred from homology"/>
<dbReference type="GO" id="GO:0030896">
    <property type="term" value="C:checkpoint clamp complex"/>
    <property type="evidence" value="ECO:0007669"/>
    <property type="project" value="TreeGrafter"/>
</dbReference>
<dbReference type="Pfam" id="PF02144">
    <property type="entry name" value="Rad1"/>
    <property type="match status" value="2"/>
</dbReference>
<dbReference type="Gene3D" id="3.70.10.10">
    <property type="match status" value="2"/>
</dbReference>
<keyword evidence="3" id="KW-0227">DNA damage</keyword>
<dbReference type="InterPro" id="IPR046938">
    <property type="entry name" value="DNA_clamp_sf"/>
</dbReference>
<evidence type="ECO:0000313" key="6">
    <source>
        <dbReference type="EMBL" id="MPC15372.1"/>
    </source>
</evidence>
<reference evidence="6 7" key="1">
    <citation type="submission" date="2019-05" db="EMBL/GenBank/DDBJ databases">
        <title>Another draft genome of Portunus trituberculatus and its Hox gene families provides insights of decapod evolution.</title>
        <authorList>
            <person name="Jeong J.-H."/>
            <person name="Song I."/>
            <person name="Kim S."/>
            <person name="Choi T."/>
            <person name="Kim D."/>
            <person name="Ryu S."/>
            <person name="Kim W."/>
        </authorList>
    </citation>
    <scope>NUCLEOTIDE SEQUENCE [LARGE SCALE GENOMIC DNA]</scope>
    <source>
        <tissue evidence="6">Muscle</tissue>
    </source>
</reference>
<comment type="subcellular location">
    <subcellularLocation>
        <location evidence="1">Nucleus</location>
    </subcellularLocation>
</comment>
<keyword evidence="5" id="KW-0539">Nucleus</keyword>
<evidence type="ECO:0000256" key="3">
    <source>
        <dbReference type="ARBA" id="ARBA00022763"/>
    </source>
</evidence>
<evidence type="ECO:0000313" key="7">
    <source>
        <dbReference type="Proteomes" id="UP000324222"/>
    </source>
</evidence>
<evidence type="ECO:0000256" key="4">
    <source>
        <dbReference type="ARBA" id="ARBA00023204"/>
    </source>
</evidence>
<dbReference type="GO" id="GO:0006281">
    <property type="term" value="P:DNA repair"/>
    <property type="evidence" value="ECO:0007669"/>
    <property type="project" value="UniProtKB-KW"/>
</dbReference>
<evidence type="ECO:0000256" key="1">
    <source>
        <dbReference type="ARBA" id="ARBA00004123"/>
    </source>
</evidence>
<dbReference type="InterPro" id="IPR003011">
    <property type="entry name" value="Cell_cycle_checkpoint_Rad1"/>
</dbReference>
<dbReference type="PRINTS" id="PR01246">
    <property type="entry name" value="RAD1REPAIR"/>
</dbReference>
<dbReference type="Proteomes" id="UP000324222">
    <property type="component" value="Unassembled WGS sequence"/>
</dbReference>